<dbReference type="GeneID" id="30178009"/>
<dbReference type="GO" id="GO:0070939">
    <property type="term" value="C:Dsl1/NZR complex"/>
    <property type="evidence" value="ECO:0007669"/>
    <property type="project" value="InterPro"/>
</dbReference>
<reference evidence="1 2" key="1">
    <citation type="journal article" date="2016" name="Proc. Natl. Acad. Sci. U.S.A.">
        <title>Comparative genomics of biotechnologically important yeasts.</title>
        <authorList>
            <person name="Riley R."/>
            <person name="Haridas S."/>
            <person name="Wolfe K.H."/>
            <person name="Lopes M.R."/>
            <person name="Hittinger C.T."/>
            <person name="Goeker M."/>
            <person name="Salamov A.A."/>
            <person name="Wisecaver J.H."/>
            <person name="Long T.M."/>
            <person name="Calvey C.H."/>
            <person name="Aerts A.L."/>
            <person name="Barry K.W."/>
            <person name="Choi C."/>
            <person name="Clum A."/>
            <person name="Coughlan A.Y."/>
            <person name="Deshpande S."/>
            <person name="Douglass A.P."/>
            <person name="Hanson S.J."/>
            <person name="Klenk H.-P."/>
            <person name="LaButti K.M."/>
            <person name="Lapidus A."/>
            <person name="Lindquist E.A."/>
            <person name="Lipzen A.M."/>
            <person name="Meier-Kolthoff J.P."/>
            <person name="Ohm R.A."/>
            <person name="Otillar R.P."/>
            <person name="Pangilinan J.L."/>
            <person name="Peng Y."/>
            <person name="Rokas A."/>
            <person name="Rosa C.A."/>
            <person name="Scheuner C."/>
            <person name="Sibirny A.A."/>
            <person name="Slot J.C."/>
            <person name="Stielow J.B."/>
            <person name="Sun H."/>
            <person name="Kurtzman C.P."/>
            <person name="Blackwell M."/>
            <person name="Grigoriev I.V."/>
            <person name="Jeffries T.W."/>
        </authorList>
    </citation>
    <scope>NUCLEOTIDE SEQUENCE [LARGE SCALE GENOMIC DNA]</scope>
    <source>
        <strain evidence="1 2">NRRL Y-2026</strain>
    </source>
</reference>
<dbReference type="PROSITE" id="PS51386">
    <property type="entry name" value="RINT1_TIP20"/>
    <property type="match status" value="1"/>
</dbReference>
<name>A0A1E3NLC2_9ASCO</name>
<protein>
    <recommendedName>
        <fullName evidence="3">RAD50-interacting protein 1</fullName>
    </recommendedName>
</protein>
<dbReference type="EMBL" id="KV454003">
    <property type="protein sequence ID" value="ODQ46927.1"/>
    <property type="molecule type" value="Genomic_DNA"/>
</dbReference>
<sequence length="714" mass="81934">MSNTAINQFLNAKFPNVESLNSVDTVIHEIETAVADLNGESDRNTTCVSEVDVSEANKFLDTLRAYVKSPTEEGLGSLEDLIHRYGNVPAITYTRELLEQKLKLVKEAQIRKDFVQILDDLSDFEIFELNDLTNIASSHDERVKVYEKVAELRLQIDNFMKNASAANFHIDVNTDEMFEELESKLSDLVSSELCQTLSKSLIEAIANWDSEKTPGKSQTLSSAALSEFSLLLDIQLKAIPNYKLVAGSSSDVTLWAIDCLTDSFQKKFIYHFEGNGETNRLDKPEFAFSYIVGYLRKNIEYAKVLFAASFSRCCGGKILGSFSTWFIMSTLVPLKRKFTKEISLLLETQNSHLLSHFVTEVKKFDEEIKKEFAFMPVKGQEWAGLTNDLILSREVVWNAWLQNEKNFVNKRFEEIVDMEDAFSIDYDLVENGKTKPTKSAINLKNLLEGITINYDSLPLKFQLKFLSEVQLKLLNFYFDTLKKGVNALKSIKHVQIDGVSTLERVCRIWCSSKYIIETMDKWSNELIFVELWQSLSNESQSDTTFFESVINGYEKEIMSKIPNLIQSYFERQLNRTMKEYFQANTDWTLITEKEGNNDELEYVIQTLSTDLRYLQVTVSSVTYNSWKLLLSNTVVSYFEKNIALVNNFSPIGADKLEKDINKVVDSLDLVKSYDNYGRLMTILRVLRTGKPEFSDDKYPPVDDSELAMLIMRRR</sequence>
<dbReference type="GO" id="GO:0060628">
    <property type="term" value="P:regulation of ER to Golgi vesicle-mediated transport"/>
    <property type="evidence" value="ECO:0007669"/>
    <property type="project" value="TreeGrafter"/>
</dbReference>
<dbReference type="Pfam" id="PF04437">
    <property type="entry name" value="RINT1_TIP1"/>
    <property type="match status" value="1"/>
</dbReference>
<keyword evidence="2" id="KW-1185">Reference proteome</keyword>
<evidence type="ECO:0000313" key="2">
    <source>
        <dbReference type="Proteomes" id="UP000094455"/>
    </source>
</evidence>
<evidence type="ECO:0008006" key="3">
    <source>
        <dbReference type="Google" id="ProtNLM"/>
    </source>
</evidence>
<dbReference type="GO" id="GO:0006890">
    <property type="term" value="P:retrograde vesicle-mediated transport, Golgi to endoplasmic reticulum"/>
    <property type="evidence" value="ECO:0007669"/>
    <property type="project" value="InterPro"/>
</dbReference>
<dbReference type="InterPro" id="IPR007528">
    <property type="entry name" value="RINT1_Tip20"/>
</dbReference>
<dbReference type="RefSeq" id="XP_019018040.1">
    <property type="nucleotide sequence ID" value="XM_019161322.1"/>
</dbReference>
<dbReference type="AlphaFoldDB" id="A0A1E3NLC2"/>
<dbReference type="PANTHER" id="PTHR13520:SF0">
    <property type="entry name" value="RAD50-INTERACTING PROTEIN 1"/>
    <property type="match status" value="1"/>
</dbReference>
<dbReference type="PANTHER" id="PTHR13520">
    <property type="entry name" value="RAD50-INTERACTING PROTEIN 1 RINT-1"/>
    <property type="match status" value="1"/>
</dbReference>
<accession>A0A1E3NLC2</accession>
<gene>
    <name evidence="1" type="ORF">PICMEDRAFT_16732</name>
</gene>
<dbReference type="Gene3D" id="1.20.58.670">
    <property type="entry name" value="Dsl1p vesicle tethering complex, Tip20p subunit, domain D"/>
    <property type="match status" value="1"/>
</dbReference>
<dbReference type="Proteomes" id="UP000094455">
    <property type="component" value="Unassembled WGS sequence"/>
</dbReference>
<dbReference type="Gene3D" id="1.20.58.1420">
    <property type="entry name" value="Dsl1p vesicle tethering complex, Tip20p subunit, domain B"/>
    <property type="match status" value="1"/>
</dbReference>
<dbReference type="InterPro" id="IPR042044">
    <property type="entry name" value="EXOC6PINT-1/Sec15/Tip20_C_dom2"/>
</dbReference>
<proteinExistence type="predicted"/>
<dbReference type="GO" id="GO:0006888">
    <property type="term" value="P:endoplasmic reticulum to Golgi vesicle-mediated transport"/>
    <property type="evidence" value="ECO:0007669"/>
    <property type="project" value="InterPro"/>
</dbReference>
<organism evidence="1 2">
    <name type="scientific">Pichia membranifaciens NRRL Y-2026</name>
    <dbReference type="NCBI Taxonomy" id="763406"/>
    <lineage>
        <taxon>Eukaryota</taxon>
        <taxon>Fungi</taxon>
        <taxon>Dikarya</taxon>
        <taxon>Ascomycota</taxon>
        <taxon>Saccharomycotina</taxon>
        <taxon>Pichiomycetes</taxon>
        <taxon>Pichiales</taxon>
        <taxon>Pichiaceae</taxon>
        <taxon>Pichia</taxon>
    </lineage>
</organism>
<dbReference type="STRING" id="763406.A0A1E3NLC2"/>
<dbReference type="InterPro" id="IPR042042">
    <property type="entry name" value="Tip20p_domB"/>
</dbReference>
<dbReference type="OrthoDB" id="407410at2759"/>
<evidence type="ECO:0000313" key="1">
    <source>
        <dbReference type="EMBL" id="ODQ46927.1"/>
    </source>
</evidence>